<evidence type="ECO:0000256" key="1">
    <source>
        <dbReference type="ARBA" id="ARBA00022596"/>
    </source>
</evidence>
<gene>
    <name evidence="4" type="ORF">E6O51_18970</name>
</gene>
<dbReference type="Gene3D" id="1.10.3090.10">
    <property type="entry name" value="cca-adding enzyme, domain 2"/>
    <property type="match status" value="1"/>
</dbReference>
<dbReference type="PANTHER" id="PTHR47545">
    <property type="entry name" value="MULTIFUNCTIONAL CCA PROTEIN"/>
    <property type="match status" value="1"/>
</dbReference>
<evidence type="ECO:0000313" key="4">
    <source>
        <dbReference type="EMBL" id="THF56912.1"/>
    </source>
</evidence>
<dbReference type="InterPro" id="IPR032828">
    <property type="entry name" value="PolyA_RNA-bd"/>
</dbReference>
<keyword evidence="5" id="KW-1185">Reference proteome</keyword>
<dbReference type="GO" id="GO:0000166">
    <property type="term" value="F:nucleotide binding"/>
    <property type="evidence" value="ECO:0007669"/>
    <property type="project" value="UniProtKB-KW"/>
</dbReference>
<dbReference type="Pfam" id="PF12627">
    <property type="entry name" value="PolyA_pol_RNAbd"/>
    <property type="match status" value="1"/>
</dbReference>
<keyword evidence="4" id="KW-0808">Transferase</keyword>
<sequence>MPPDSSDPLRPFRRTLHAGPEFSILRLAALAACEDGELDPETLDLMAQQVESGSLAHVWPPLLWPELQVGLMGTAPSRMFRVLRRCGALRLLLPELDALWGVPQRGHDTHQIDVGDHQMRVLDEAARCGAPVEVRFAALGYSFGKSDSPPEHLPDHYRHIERAIPRIDAVCARLGVPESCRDLAQLAVLELERVHRAAEMRAGSISALLERVAAFDQPNRFRNLLTLCACDFHAYPGKSVLPYPKTALMERALAATQAAVPDDGQSLAEARALAVARALRSLRWDEAD</sequence>
<dbReference type="SUPFAM" id="SSF81891">
    <property type="entry name" value="Poly A polymerase C-terminal region-like"/>
    <property type="match status" value="1"/>
</dbReference>
<dbReference type="InterPro" id="IPR006674">
    <property type="entry name" value="HD_domain"/>
</dbReference>
<dbReference type="InterPro" id="IPR050124">
    <property type="entry name" value="tRNA_CCA-adding_enzyme"/>
</dbReference>
<name>A0A4S4ADR0_9RHOO</name>
<evidence type="ECO:0000259" key="3">
    <source>
        <dbReference type="PROSITE" id="PS51831"/>
    </source>
</evidence>
<keyword evidence="2" id="KW-0547">Nucleotide-binding</keyword>
<proteinExistence type="predicted"/>
<reference evidence="4 5" key="1">
    <citation type="submission" date="2019-04" db="EMBL/GenBank/DDBJ databases">
        <title>Azoarcus rhizosphaerae sp. nov. isolated from rhizosphere of Ficus religiosa.</title>
        <authorList>
            <person name="Lin S.-Y."/>
            <person name="Hameed A."/>
            <person name="Hsu Y.-H."/>
            <person name="Young C.-C."/>
        </authorList>
    </citation>
    <scope>NUCLEOTIDE SEQUENCE [LARGE SCALE GENOMIC DNA]</scope>
    <source>
        <strain evidence="4 5">CC-YHH848</strain>
    </source>
</reference>
<comment type="caution">
    <text evidence="4">The sequence shown here is derived from an EMBL/GenBank/DDBJ whole genome shotgun (WGS) entry which is preliminary data.</text>
</comment>
<accession>A0A4S4ADR0</accession>
<dbReference type="PANTHER" id="PTHR47545:SF1">
    <property type="entry name" value="MULTIFUNCTIONAL CCA PROTEIN"/>
    <property type="match status" value="1"/>
</dbReference>
<dbReference type="Proteomes" id="UP000307956">
    <property type="component" value="Unassembled WGS sequence"/>
</dbReference>
<feature type="domain" description="HD" evidence="3">
    <location>
        <begin position="114"/>
        <end position="215"/>
    </location>
</feature>
<dbReference type="AlphaFoldDB" id="A0A4S4ADR0"/>
<protein>
    <submittedName>
        <fullName evidence="4">tRNA nucleotidyltransferase</fullName>
    </submittedName>
</protein>
<dbReference type="OrthoDB" id="9805698at2"/>
<dbReference type="RefSeq" id="WP_136386583.1">
    <property type="nucleotide sequence ID" value="NZ_SSOD01000019.1"/>
</dbReference>
<organism evidence="4 5">
    <name type="scientific">Pseudothauera rhizosphaerae</name>
    <dbReference type="NCBI Taxonomy" id="2565932"/>
    <lineage>
        <taxon>Bacteria</taxon>
        <taxon>Pseudomonadati</taxon>
        <taxon>Pseudomonadota</taxon>
        <taxon>Betaproteobacteria</taxon>
        <taxon>Rhodocyclales</taxon>
        <taxon>Zoogloeaceae</taxon>
        <taxon>Pseudothauera</taxon>
    </lineage>
</organism>
<evidence type="ECO:0000313" key="5">
    <source>
        <dbReference type="Proteomes" id="UP000307956"/>
    </source>
</evidence>
<dbReference type="EMBL" id="SSOD01000019">
    <property type="protein sequence ID" value="THF56912.1"/>
    <property type="molecule type" value="Genomic_DNA"/>
</dbReference>
<dbReference type="PROSITE" id="PS51831">
    <property type="entry name" value="HD"/>
    <property type="match status" value="1"/>
</dbReference>
<keyword evidence="1" id="KW-0533">Nickel</keyword>
<dbReference type="GO" id="GO:0016740">
    <property type="term" value="F:transferase activity"/>
    <property type="evidence" value="ECO:0007669"/>
    <property type="project" value="UniProtKB-KW"/>
</dbReference>
<evidence type="ECO:0000256" key="2">
    <source>
        <dbReference type="ARBA" id="ARBA00022741"/>
    </source>
</evidence>